<feature type="compositionally biased region" description="Acidic residues" evidence="1">
    <location>
        <begin position="1096"/>
        <end position="1108"/>
    </location>
</feature>
<keyword evidence="3" id="KW-1185">Reference proteome</keyword>
<feature type="region of interest" description="Disordered" evidence="1">
    <location>
        <begin position="1301"/>
        <end position="1370"/>
    </location>
</feature>
<feature type="region of interest" description="Disordered" evidence="1">
    <location>
        <begin position="1080"/>
        <end position="1201"/>
    </location>
</feature>
<feature type="compositionally biased region" description="Polar residues" evidence="1">
    <location>
        <begin position="1303"/>
        <end position="1331"/>
    </location>
</feature>
<name>A0A8H6II81_9AGAR</name>
<comment type="caution">
    <text evidence="2">The sequence shown here is derived from an EMBL/GenBank/DDBJ whole genome shotgun (WGS) entry which is preliminary data.</text>
</comment>
<accession>A0A8H6II81</accession>
<gene>
    <name evidence="2" type="ORF">DFP72DRAFT_839943</name>
</gene>
<dbReference type="Proteomes" id="UP000521943">
    <property type="component" value="Unassembled WGS sequence"/>
</dbReference>
<evidence type="ECO:0000313" key="3">
    <source>
        <dbReference type="Proteomes" id="UP000521943"/>
    </source>
</evidence>
<evidence type="ECO:0000256" key="1">
    <source>
        <dbReference type="SAM" id="MobiDB-lite"/>
    </source>
</evidence>
<feature type="compositionally biased region" description="Polar residues" evidence="1">
    <location>
        <begin position="1139"/>
        <end position="1150"/>
    </location>
</feature>
<evidence type="ECO:0000313" key="2">
    <source>
        <dbReference type="EMBL" id="KAF6764939.1"/>
    </source>
</evidence>
<feature type="region of interest" description="Disordered" evidence="1">
    <location>
        <begin position="1382"/>
        <end position="1423"/>
    </location>
</feature>
<feature type="region of interest" description="Disordered" evidence="1">
    <location>
        <begin position="1"/>
        <end position="30"/>
    </location>
</feature>
<feature type="compositionally biased region" description="Polar residues" evidence="1">
    <location>
        <begin position="1176"/>
        <end position="1185"/>
    </location>
</feature>
<feature type="compositionally biased region" description="Basic and acidic residues" evidence="1">
    <location>
        <begin position="1409"/>
        <end position="1423"/>
    </location>
</feature>
<organism evidence="2 3">
    <name type="scientific">Ephemerocybe angulata</name>
    <dbReference type="NCBI Taxonomy" id="980116"/>
    <lineage>
        <taxon>Eukaryota</taxon>
        <taxon>Fungi</taxon>
        <taxon>Dikarya</taxon>
        <taxon>Basidiomycota</taxon>
        <taxon>Agaricomycotina</taxon>
        <taxon>Agaricomycetes</taxon>
        <taxon>Agaricomycetidae</taxon>
        <taxon>Agaricales</taxon>
        <taxon>Agaricineae</taxon>
        <taxon>Psathyrellaceae</taxon>
        <taxon>Ephemerocybe</taxon>
    </lineage>
</organism>
<reference evidence="2 3" key="1">
    <citation type="submission" date="2020-07" db="EMBL/GenBank/DDBJ databases">
        <title>Comparative genomics of pyrophilous fungi reveals a link between fire events and developmental genes.</title>
        <authorList>
            <consortium name="DOE Joint Genome Institute"/>
            <person name="Steindorff A.S."/>
            <person name="Carver A."/>
            <person name="Calhoun S."/>
            <person name="Stillman K."/>
            <person name="Liu H."/>
            <person name="Lipzen A."/>
            <person name="Pangilinan J."/>
            <person name="Labutti K."/>
            <person name="Bruns T.D."/>
            <person name="Grigoriev I.V."/>
        </authorList>
    </citation>
    <scope>NUCLEOTIDE SEQUENCE [LARGE SCALE GENOMIC DNA]</scope>
    <source>
        <strain evidence="2 3">CBS 144469</strain>
    </source>
</reference>
<proteinExistence type="predicted"/>
<feature type="compositionally biased region" description="Basic and acidic residues" evidence="1">
    <location>
        <begin position="1151"/>
        <end position="1161"/>
    </location>
</feature>
<feature type="compositionally biased region" description="Polar residues" evidence="1">
    <location>
        <begin position="1"/>
        <end position="17"/>
    </location>
</feature>
<protein>
    <submittedName>
        <fullName evidence="2">Uncharacterized protein</fullName>
    </submittedName>
</protein>
<dbReference type="EMBL" id="JACGCI010000003">
    <property type="protein sequence ID" value="KAF6764939.1"/>
    <property type="molecule type" value="Genomic_DNA"/>
</dbReference>
<dbReference type="OrthoDB" id="3173036at2759"/>
<sequence length="1423" mass="157768">MYRNNAIKQQHMATSTGALERTPSEDAGPDNTCLVVDTSPSSRPIAAIEIEDNIAPAIQELIDVDEIEFIGVVARRSETKPQPSVVACPGYRLDIPNPNRMYPFALHDHQQLPWEYGTRRGVLYLTSYGCEGRVDTDGEICFPCAQIAASPVVAGILNRVSNGAHSSTALSDHKRLATAIASGSIAQIDHIVYVVLRRKQGVILILERVAEAGRGMYHVKTFTEQERSLAALLWRLGGNRVGHIAHRALGLPSKQIQWSPHTNEFLGVCREHGPSVSLEFGGADNVDELFKALDAKEIHYASEAMIGAIGILCKDNRIYSSRPVLISGDCKKETGEQHAKVLQTVLDGVNSTKPVTNLRIVLIASDGEARRGSALVQLTFKHKLTEDSSIYPTLSPLKLMNFHVGDNDITHLRTAGASSAHLNALFNPNDLQDVKLAFDMLCDIWLLPPPTQPQDLSLSEQLEHLSAAAHLAFVLYKSAEKDFIPTLLYIDIILMIKNMFFCVAKAKTDTPHGVFFIVILGTDRLEIQFGILRTMVGNDCNLDILQISDRTSGVIDIADILAKHPDWDKGPRRMQLPTLQRTEDRTMDEMPQSSDHLSPKYLKGDYTLIKFTLQTCWRQGRRLAETKYPPAVEILKDDVDKISEALVLNIPEQEMPTTDATGSSCEHDGRLDFEDELDNLTSTLTTDGSAIAPIRATFERYIKINDKMVSKVKVLSMCSWYWTQTISGDRLKRVQEIERFSSMESSTTDALEADPNLLLIHDPIVMLVLCDHRIWLVLGKPLILRPATSDDNSTEKYSWRTFNQSGRSLEVPAASIEPLDPEVRMRDGKTFHLHQSTFLVATASLLLQRMQPTTLKNLPKMTLTTEFPYRERSGSDEQTDFANANTSECLMCTPSVRLNLSHGQRMLEHVACHILFDEKIDRTSLPCGLCLRVPNQCKYFIIKGRGAKVNFRIDNERSGGCMRSVNYVYGVAAQSTRTSPCSNVPLRCPLGTKAEPAVWRYNLEHHFADVYLTASPAEYSAMWLISDEEMAAMRKVWKEIKEHQRKGSAKRYQKSNTPKLIVSEAHLTQTIPRIAIQAQHGELEEPEATTVPEDGSGSDEGEESEDGGEQLTDGLDPLYHGYLHTPNVLDNPPSPPAECTTSEKSCGTHTNTDRRSTHPKSDAAVTPMTEAPVPNTVLNTTSMPSDVNEPRKGATAPGEQTTSIRRVRKRTRRFIEDEDEVVLNACICGSVVAPVSASALHCRGAGCKTEWYHEGLFKSHDSREVPYHHHAIFVGVYRQPVDNFKDAAVVHGVGTFKMVAKGASNNNPSSPSKGTTPGESDSESGRLNSQTKDPRSIEQGKARQRRDTRQQEQRHPRHSEFPDRVGKTPISAWAASDLDVSREAVSSAPGCPTPHGKRITGITGVSPSKCKEAPQRRVQAREG</sequence>
<feature type="compositionally biased region" description="Basic and acidic residues" evidence="1">
    <location>
        <begin position="1332"/>
        <end position="1366"/>
    </location>
</feature>